<keyword evidence="7" id="KW-1185">Reference proteome</keyword>
<dbReference type="InterPro" id="IPR009760">
    <property type="entry name" value="DUF1328"/>
</dbReference>
<organism evidence="6 7">
    <name type="scientific">Leisingera daeponensis</name>
    <dbReference type="NCBI Taxonomy" id="405746"/>
    <lineage>
        <taxon>Bacteria</taxon>
        <taxon>Pseudomonadati</taxon>
        <taxon>Pseudomonadota</taxon>
        <taxon>Alphaproteobacteria</taxon>
        <taxon>Rhodobacterales</taxon>
        <taxon>Roseobacteraceae</taxon>
        <taxon>Leisingera</taxon>
    </lineage>
</organism>
<comment type="similarity">
    <text evidence="5">Belongs to the UPF0391 family.</text>
</comment>
<dbReference type="EMBL" id="JAHVJA010000011">
    <property type="protein sequence ID" value="MBY6141487.1"/>
    <property type="molecule type" value="Genomic_DNA"/>
</dbReference>
<accession>A0ABS7NKX4</accession>
<gene>
    <name evidence="6" type="ORF">KUV26_18765</name>
</gene>
<keyword evidence="1 5" id="KW-1003">Cell membrane</keyword>
<proteinExistence type="inferred from homology"/>
<evidence type="ECO:0000256" key="2">
    <source>
        <dbReference type="ARBA" id="ARBA00022692"/>
    </source>
</evidence>
<name>A0ABS7NKX4_9RHOB</name>
<evidence type="ECO:0000256" key="3">
    <source>
        <dbReference type="ARBA" id="ARBA00022989"/>
    </source>
</evidence>
<evidence type="ECO:0000256" key="1">
    <source>
        <dbReference type="ARBA" id="ARBA00022475"/>
    </source>
</evidence>
<dbReference type="RefSeq" id="WP_222509526.1">
    <property type="nucleotide sequence ID" value="NZ_JAHVJA010000011.1"/>
</dbReference>
<sequence length="53" mass="5295">MLGWALTLLIVAFAAAVFAAGGMAVASAGVAPIVSVIALALFVHSLTARRIKS</sequence>
<evidence type="ECO:0000256" key="5">
    <source>
        <dbReference type="HAMAP-Rule" id="MF_01361"/>
    </source>
</evidence>
<protein>
    <recommendedName>
        <fullName evidence="5">UPF0391 membrane protein KUV26_18765</fullName>
    </recommendedName>
</protein>
<comment type="caution">
    <text evidence="6">The sequence shown here is derived from an EMBL/GenBank/DDBJ whole genome shotgun (WGS) entry which is preliminary data.</text>
</comment>
<evidence type="ECO:0000313" key="7">
    <source>
        <dbReference type="Proteomes" id="UP000766629"/>
    </source>
</evidence>
<keyword evidence="4 5" id="KW-0472">Membrane</keyword>
<dbReference type="Proteomes" id="UP000766629">
    <property type="component" value="Unassembled WGS sequence"/>
</dbReference>
<dbReference type="HAMAP" id="MF_01361">
    <property type="entry name" value="UPF0391"/>
    <property type="match status" value="1"/>
</dbReference>
<comment type="subcellular location">
    <subcellularLocation>
        <location evidence="5">Cell membrane</location>
        <topology evidence="5">Single-pass membrane protein</topology>
    </subcellularLocation>
</comment>
<reference evidence="6 7" key="1">
    <citation type="submission" date="2021-06" db="EMBL/GenBank/DDBJ databases">
        <title>50 bacteria genomes isolated from Dapeng, Shenzhen, China.</title>
        <authorList>
            <person name="Zheng W."/>
            <person name="Yu S."/>
            <person name="Huang Y."/>
        </authorList>
    </citation>
    <scope>NUCLEOTIDE SEQUENCE [LARGE SCALE GENOMIC DNA]</scope>
    <source>
        <strain evidence="6 7">DP1N14-2</strain>
    </source>
</reference>
<dbReference type="PIRSF" id="PIRSF036466">
    <property type="entry name" value="UCP036466"/>
    <property type="match status" value="1"/>
</dbReference>
<keyword evidence="2 5" id="KW-0812">Transmembrane</keyword>
<feature type="transmembrane region" description="Helical" evidence="5">
    <location>
        <begin position="29"/>
        <end position="48"/>
    </location>
</feature>
<keyword evidence="3 5" id="KW-1133">Transmembrane helix</keyword>
<evidence type="ECO:0000313" key="6">
    <source>
        <dbReference type="EMBL" id="MBY6141487.1"/>
    </source>
</evidence>
<evidence type="ECO:0000256" key="4">
    <source>
        <dbReference type="ARBA" id="ARBA00023136"/>
    </source>
</evidence>